<proteinExistence type="predicted"/>
<sequence>MRKKLAAFIFSLVLLFAVSASADEQQEAAAQDDWIPIVLGHGNDDIFYFDKTSLHYDTEKNGSINKNIVAYKEKRINRDSGTLENGYYSITDCKINLENSTLLLGEETFYKSSGEKRWSTAPTYLVWYTVKPGTVGWSRFSAVAQYVTENQETVKNE</sequence>
<evidence type="ECO:0000313" key="2">
    <source>
        <dbReference type="EMBL" id="MDQ0203853.1"/>
    </source>
</evidence>
<evidence type="ECO:0000256" key="1">
    <source>
        <dbReference type="SAM" id="SignalP"/>
    </source>
</evidence>
<keyword evidence="3" id="KW-1185">Reference proteome</keyword>
<gene>
    <name evidence="2" type="ORF">J2S01_001572</name>
</gene>
<name>A0ABT9Y7P3_9FIRM</name>
<dbReference type="Proteomes" id="UP001239167">
    <property type="component" value="Unassembled WGS sequence"/>
</dbReference>
<reference evidence="2 3" key="1">
    <citation type="submission" date="2023-07" db="EMBL/GenBank/DDBJ databases">
        <title>Genomic Encyclopedia of Type Strains, Phase IV (KMG-IV): sequencing the most valuable type-strain genomes for metagenomic binning, comparative biology and taxonomic classification.</title>
        <authorList>
            <person name="Goeker M."/>
        </authorList>
    </citation>
    <scope>NUCLEOTIDE SEQUENCE [LARGE SCALE GENOMIC DNA]</scope>
    <source>
        <strain evidence="2 3">DSM 16980</strain>
    </source>
</reference>
<accession>A0ABT9Y7P3</accession>
<organism evidence="2 3">
    <name type="scientific">Pectinatus haikarae</name>
    <dbReference type="NCBI Taxonomy" id="349096"/>
    <lineage>
        <taxon>Bacteria</taxon>
        <taxon>Bacillati</taxon>
        <taxon>Bacillota</taxon>
        <taxon>Negativicutes</taxon>
        <taxon>Selenomonadales</taxon>
        <taxon>Selenomonadaceae</taxon>
        <taxon>Pectinatus</taxon>
    </lineage>
</organism>
<dbReference type="EMBL" id="JAUSUE010000010">
    <property type="protein sequence ID" value="MDQ0203853.1"/>
    <property type="molecule type" value="Genomic_DNA"/>
</dbReference>
<dbReference type="RefSeq" id="WP_196603982.1">
    <property type="nucleotide sequence ID" value="NZ_CP116940.1"/>
</dbReference>
<feature type="signal peptide" evidence="1">
    <location>
        <begin position="1"/>
        <end position="22"/>
    </location>
</feature>
<keyword evidence="1" id="KW-0732">Signal</keyword>
<feature type="chain" id="PRO_5046903530" evidence="1">
    <location>
        <begin position="23"/>
        <end position="157"/>
    </location>
</feature>
<protein>
    <submittedName>
        <fullName evidence="2">Uncharacterized protein</fullName>
    </submittedName>
</protein>
<comment type="caution">
    <text evidence="2">The sequence shown here is derived from an EMBL/GenBank/DDBJ whole genome shotgun (WGS) entry which is preliminary data.</text>
</comment>
<evidence type="ECO:0000313" key="3">
    <source>
        <dbReference type="Proteomes" id="UP001239167"/>
    </source>
</evidence>